<evidence type="ECO:0000256" key="6">
    <source>
        <dbReference type="PIRNR" id="PIRNR007936"/>
    </source>
</evidence>
<dbReference type="eggNOG" id="ENOG502S77A">
    <property type="taxonomic scope" value="Eukaryota"/>
</dbReference>
<dbReference type="GeneID" id="11533477"/>
<proteinExistence type="inferred from homology"/>
<evidence type="ECO:0000256" key="4">
    <source>
        <dbReference type="ARBA" id="ARBA00023163"/>
    </source>
</evidence>
<dbReference type="GO" id="GO:0051123">
    <property type="term" value="P:RNA polymerase II preinitiation complex assembly"/>
    <property type="evidence" value="ECO:0007669"/>
    <property type="project" value="EnsemblFungi"/>
</dbReference>
<keyword evidence="3 6" id="KW-0805">Transcription regulation</keyword>
<dbReference type="GO" id="GO:0016592">
    <property type="term" value="C:mediator complex"/>
    <property type="evidence" value="ECO:0007669"/>
    <property type="project" value="InterPro"/>
</dbReference>
<comment type="subcellular location">
    <subcellularLocation>
        <location evidence="1 6">Nucleus</location>
    </subcellularLocation>
</comment>
<evidence type="ECO:0000313" key="7">
    <source>
        <dbReference type="EMBL" id="CCE62306.1"/>
    </source>
</evidence>
<evidence type="ECO:0000313" key="8">
    <source>
        <dbReference type="Proteomes" id="UP000005666"/>
    </source>
</evidence>
<evidence type="ECO:0000256" key="3">
    <source>
        <dbReference type="ARBA" id="ARBA00023015"/>
    </source>
</evidence>
<dbReference type="RefSeq" id="XP_003684740.1">
    <property type="nucleotide sequence ID" value="XM_003684692.1"/>
</dbReference>
<dbReference type="GO" id="GO:0032968">
    <property type="term" value="P:positive regulation of transcription elongation by RNA polymerase II"/>
    <property type="evidence" value="ECO:0007669"/>
    <property type="project" value="EnsemblFungi"/>
</dbReference>
<keyword evidence="5" id="KW-0539">Nucleus</keyword>
<comment type="similarity">
    <text evidence="2 6">Belongs to the Mediator complex subunit 22 family.</text>
</comment>
<dbReference type="OMA" id="WLLTQIP"/>
<dbReference type="STRING" id="1071381.G8BRD0"/>
<dbReference type="AlphaFoldDB" id="G8BRD0"/>
<comment type="function">
    <text evidence="6">Component of the Mediator complex, a coactivator involved in the regulated transcription of nearly all RNA polymerase II-dependent genes. Mediator functions as a bridge to convey information from gene-specific regulatory proteins to the basal RNA polymerase II transcription machinery.</text>
</comment>
<dbReference type="InterPro" id="IPR016530">
    <property type="entry name" value="Med22_Saccharomyce"/>
</dbReference>
<dbReference type="KEGG" id="tpf:TPHA_0C01500"/>
<evidence type="ECO:0000256" key="2">
    <source>
        <dbReference type="ARBA" id="ARBA00005942"/>
    </source>
</evidence>
<reference evidence="7 8" key="1">
    <citation type="journal article" date="2011" name="Proc. Natl. Acad. Sci. U.S.A.">
        <title>Evolutionary erosion of yeast sex chromosomes by mating-type switching accidents.</title>
        <authorList>
            <person name="Gordon J.L."/>
            <person name="Armisen D."/>
            <person name="Proux-Wera E."/>
            <person name="Oheigeartaigh S.S."/>
            <person name="Byrne K.P."/>
            <person name="Wolfe K.H."/>
        </authorList>
    </citation>
    <scope>NUCLEOTIDE SEQUENCE [LARGE SCALE GENOMIC DNA]</scope>
    <source>
        <strain evidence="8">ATCC 24235 / CBS 4417 / NBRC 1672 / NRRL Y-8282 / UCD 70-5</strain>
    </source>
</reference>
<name>G8BRD0_TETPH</name>
<dbReference type="GO" id="GO:0003712">
    <property type="term" value="F:transcription coregulator activity"/>
    <property type="evidence" value="ECO:0007669"/>
    <property type="project" value="InterPro"/>
</dbReference>
<dbReference type="OrthoDB" id="203279at2759"/>
<keyword evidence="8" id="KW-1185">Reference proteome</keyword>
<keyword evidence="4 6" id="KW-0804">Transcription</keyword>
<dbReference type="HOGENOM" id="CLU_130571_0_0_1"/>
<dbReference type="GO" id="GO:0060261">
    <property type="term" value="P:positive regulation of transcription initiation by RNA polymerase II"/>
    <property type="evidence" value="ECO:0007669"/>
    <property type="project" value="EnsemblFungi"/>
</dbReference>
<comment type="subunit">
    <text evidence="6">Component of the Mediator complex.</text>
</comment>
<keyword evidence="6" id="KW-0010">Activator</keyword>
<dbReference type="EMBL" id="HE612858">
    <property type="protein sequence ID" value="CCE62306.1"/>
    <property type="molecule type" value="Genomic_DNA"/>
</dbReference>
<sequence length="120" mass="13844">MSNQVLYERLGQSTELISTKLIELIKYSSVDETLEENEDKFQENSKITSATTSILMVNNQTTQLIKGIQDLLVLSRTIREKWLLNQIPEETTEQEGIDKQELDNLKELLKKTMNEIVGQE</sequence>
<dbReference type="Proteomes" id="UP000005666">
    <property type="component" value="Chromosome 3"/>
</dbReference>
<organism evidence="7 8">
    <name type="scientific">Tetrapisispora phaffii (strain ATCC 24235 / CBS 4417 / NBRC 1672 / NRRL Y-8282 / UCD 70-5)</name>
    <name type="common">Yeast</name>
    <name type="synonym">Fabospora phaffii</name>
    <dbReference type="NCBI Taxonomy" id="1071381"/>
    <lineage>
        <taxon>Eukaryota</taxon>
        <taxon>Fungi</taxon>
        <taxon>Dikarya</taxon>
        <taxon>Ascomycota</taxon>
        <taxon>Saccharomycotina</taxon>
        <taxon>Saccharomycetes</taxon>
        <taxon>Saccharomycetales</taxon>
        <taxon>Saccharomycetaceae</taxon>
        <taxon>Tetrapisispora</taxon>
    </lineage>
</organism>
<dbReference type="InterPro" id="IPR009332">
    <property type="entry name" value="Med22"/>
</dbReference>
<dbReference type="Pfam" id="PF06179">
    <property type="entry name" value="Med22"/>
    <property type="match status" value="1"/>
</dbReference>
<evidence type="ECO:0000256" key="1">
    <source>
        <dbReference type="ARBA" id="ARBA00004123"/>
    </source>
</evidence>
<dbReference type="PIRSF" id="PIRSF007936">
    <property type="entry name" value="SRB6"/>
    <property type="match status" value="1"/>
</dbReference>
<dbReference type="Gene3D" id="6.10.280.160">
    <property type="entry name" value="Mediator of RNA polymerase II transcription subunit 22"/>
    <property type="match status" value="1"/>
</dbReference>
<protein>
    <recommendedName>
        <fullName evidence="6">Mediator of RNA polymerase II transcription subunit 22</fullName>
    </recommendedName>
    <alternativeName>
        <fullName evidence="6">Mediator complex subunit 22</fullName>
    </alternativeName>
</protein>
<accession>G8BRD0</accession>
<gene>
    <name evidence="7" type="primary">TPHA0C01500</name>
    <name evidence="7" type="ordered locus">TPHA_0C01500</name>
</gene>
<dbReference type="GO" id="GO:0070847">
    <property type="term" value="C:core mediator complex"/>
    <property type="evidence" value="ECO:0007669"/>
    <property type="project" value="EnsemblFungi"/>
</dbReference>
<evidence type="ECO:0000256" key="5">
    <source>
        <dbReference type="ARBA" id="ARBA00023242"/>
    </source>
</evidence>